<evidence type="ECO:0000256" key="1">
    <source>
        <dbReference type="ARBA" id="ARBA00006987"/>
    </source>
</evidence>
<dbReference type="EMBL" id="BAABFO010000010">
    <property type="protein sequence ID" value="GAA4333351.1"/>
    <property type="molecule type" value="Genomic_DNA"/>
</dbReference>
<dbReference type="InterPro" id="IPR042100">
    <property type="entry name" value="Bug_dom1"/>
</dbReference>
<proteinExistence type="inferred from homology"/>
<dbReference type="Pfam" id="PF03401">
    <property type="entry name" value="TctC"/>
    <property type="match status" value="1"/>
</dbReference>
<dbReference type="PIRSF" id="PIRSF017082">
    <property type="entry name" value="YflP"/>
    <property type="match status" value="1"/>
</dbReference>
<dbReference type="PANTHER" id="PTHR42928:SF5">
    <property type="entry name" value="BLR1237 PROTEIN"/>
    <property type="match status" value="1"/>
</dbReference>
<accession>A0ABP8H291</accession>
<protein>
    <submittedName>
        <fullName evidence="3">Tripartite tricarboxylate transporter substrate binding protein</fullName>
    </submittedName>
</protein>
<dbReference type="CDD" id="cd13578">
    <property type="entry name" value="PBP2_Bug27"/>
    <property type="match status" value="1"/>
</dbReference>
<dbReference type="RefSeq" id="WP_345249767.1">
    <property type="nucleotide sequence ID" value="NZ_BAABFO010000010.1"/>
</dbReference>
<evidence type="ECO:0000313" key="3">
    <source>
        <dbReference type="EMBL" id="GAA4333351.1"/>
    </source>
</evidence>
<name>A0ABP8H291_9BURK</name>
<keyword evidence="4" id="KW-1185">Reference proteome</keyword>
<dbReference type="SUPFAM" id="SSF53850">
    <property type="entry name" value="Periplasmic binding protein-like II"/>
    <property type="match status" value="1"/>
</dbReference>
<dbReference type="PANTHER" id="PTHR42928">
    <property type="entry name" value="TRICARBOXYLATE-BINDING PROTEIN"/>
    <property type="match status" value="1"/>
</dbReference>
<dbReference type="Proteomes" id="UP001501671">
    <property type="component" value="Unassembled WGS sequence"/>
</dbReference>
<keyword evidence="2" id="KW-0732">Signal</keyword>
<feature type="chain" id="PRO_5046571132" evidence="2">
    <location>
        <begin position="24"/>
        <end position="320"/>
    </location>
</feature>
<sequence length="320" mass="34501">MNLIGRLFAALAFAAVIPLSAMAGYPDKPVRIVVGFPPGGTDAAARYVAQKLSEKWKQAVIVDNRPGASGMLAAQIVAKSPPDGYTLMVSPQTSMVVAPALYPSMAYETLRDFTPITNFGTSPQVLVVRADSPIRTLSDISKERGKLGRLAYGSGGNGTSLHLAGALLNERLKLGMDHIPYKGESGALKDLLGGEIQLMFSNPPQSIEFIRSGRLRAIAVTSPARLPMLPDVPTVAESGLPNFDTATWIGFFAPAGLPPDVLRRVADDIIAVLHDPAAREFWQRQATELVGDSPEHFRSYVEQELVKWKKIVVETKAEVN</sequence>
<gene>
    <name evidence="3" type="ORF">GCM10023144_24530</name>
</gene>
<dbReference type="Gene3D" id="3.40.190.10">
    <property type="entry name" value="Periplasmic binding protein-like II"/>
    <property type="match status" value="1"/>
</dbReference>
<comment type="caution">
    <text evidence="3">The sequence shown here is derived from an EMBL/GenBank/DDBJ whole genome shotgun (WGS) entry which is preliminary data.</text>
</comment>
<dbReference type="InterPro" id="IPR005064">
    <property type="entry name" value="BUG"/>
</dbReference>
<organism evidence="3 4">
    <name type="scientific">Pigmentiphaga soli</name>
    <dbReference type="NCBI Taxonomy" id="1007095"/>
    <lineage>
        <taxon>Bacteria</taxon>
        <taxon>Pseudomonadati</taxon>
        <taxon>Pseudomonadota</taxon>
        <taxon>Betaproteobacteria</taxon>
        <taxon>Burkholderiales</taxon>
        <taxon>Alcaligenaceae</taxon>
        <taxon>Pigmentiphaga</taxon>
    </lineage>
</organism>
<reference evidence="4" key="1">
    <citation type="journal article" date="2019" name="Int. J. Syst. Evol. Microbiol.">
        <title>The Global Catalogue of Microorganisms (GCM) 10K type strain sequencing project: providing services to taxonomists for standard genome sequencing and annotation.</title>
        <authorList>
            <consortium name="The Broad Institute Genomics Platform"/>
            <consortium name="The Broad Institute Genome Sequencing Center for Infectious Disease"/>
            <person name="Wu L."/>
            <person name="Ma J."/>
        </authorList>
    </citation>
    <scope>NUCLEOTIDE SEQUENCE [LARGE SCALE GENOMIC DNA]</scope>
    <source>
        <strain evidence="4">JCM 17666</strain>
    </source>
</reference>
<evidence type="ECO:0000256" key="2">
    <source>
        <dbReference type="SAM" id="SignalP"/>
    </source>
</evidence>
<evidence type="ECO:0000313" key="4">
    <source>
        <dbReference type="Proteomes" id="UP001501671"/>
    </source>
</evidence>
<dbReference type="Gene3D" id="3.40.190.150">
    <property type="entry name" value="Bordetella uptake gene, domain 1"/>
    <property type="match status" value="1"/>
</dbReference>
<comment type="similarity">
    <text evidence="1">Belongs to the UPF0065 (bug) family.</text>
</comment>
<feature type="signal peptide" evidence="2">
    <location>
        <begin position="1"/>
        <end position="23"/>
    </location>
</feature>